<reference evidence="1 2" key="1">
    <citation type="submission" date="2016-08" db="EMBL/GenBank/DDBJ databases">
        <authorList>
            <person name="Seilhamer J.J."/>
        </authorList>
    </citation>
    <scope>NUCLEOTIDE SEQUENCE [LARGE SCALE GENOMIC DNA]</scope>
    <source>
        <strain evidence="1 2">NML150140-1</strain>
    </source>
</reference>
<dbReference type="OrthoDB" id="1907648at2"/>
<dbReference type="RefSeq" id="WP_007037258.1">
    <property type="nucleotide sequence ID" value="NZ_MEHA01000011.1"/>
</dbReference>
<organism evidence="1 2">
    <name type="scientific">Eisenbergiella tayi</name>
    <dbReference type="NCBI Taxonomy" id="1432052"/>
    <lineage>
        <taxon>Bacteria</taxon>
        <taxon>Bacillati</taxon>
        <taxon>Bacillota</taxon>
        <taxon>Clostridia</taxon>
        <taxon>Lachnospirales</taxon>
        <taxon>Lachnospiraceae</taxon>
        <taxon>Eisenbergiella</taxon>
    </lineage>
</organism>
<protein>
    <submittedName>
        <fullName evidence="1">Uncharacterized protein</fullName>
    </submittedName>
</protein>
<name>A0A1E3UGU7_9FIRM</name>
<proteinExistence type="predicted"/>
<comment type="caution">
    <text evidence="1">The sequence shown here is derived from an EMBL/GenBank/DDBJ whole genome shotgun (WGS) entry which is preliminary data.</text>
</comment>
<gene>
    <name evidence="1" type="ORF">BEI59_16345</name>
</gene>
<evidence type="ECO:0000313" key="1">
    <source>
        <dbReference type="EMBL" id="ODR50422.1"/>
    </source>
</evidence>
<sequence length="100" mass="11783">MKFVIQGLKYDTDKMKKIANVKKWYETNSPLVKAIYGNREVGTTYDCELWRSEKGNWLLTHTEDYNKKVGHAITEEEAKSLLMRYAPDIYETEFEEIPEA</sequence>
<dbReference type="EMBL" id="MEHA01000011">
    <property type="protein sequence ID" value="ODR50422.1"/>
    <property type="molecule type" value="Genomic_DNA"/>
</dbReference>
<evidence type="ECO:0000313" key="2">
    <source>
        <dbReference type="Proteomes" id="UP000094271"/>
    </source>
</evidence>
<dbReference type="Proteomes" id="UP000094271">
    <property type="component" value="Unassembled WGS sequence"/>
</dbReference>
<accession>A0A1E3UGU7</accession>
<dbReference type="AlphaFoldDB" id="A0A1E3UGU7"/>